<dbReference type="InterPro" id="IPR003593">
    <property type="entry name" value="AAA+_ATPase"/>
</dbReference>
<dbReference type="AlphaFoldDB" id="A0A506UCS0"/>
<evidence type="ECO:0000256" key="5">
    <source>
        <dbReference type="ARBA" id="ARBA00022741"/>
    </source>
</evidence>
<keyword evidence="3" id="KW-1003">Cell membrane</keyword>
<evidence type="ECO:0000256" key="3">
    <source>
        <dbReference type="ARBA" id="ARBA00022475"/>
    </source>
</evidence>
<dbReference type="Gene3D" id="3.40.50.300">
    <property type="entry name" value="P-loop containing nucleotide triphosphate hydrolases"/>
    <property type="match status" value="1"/>
</dbReference>
<dbReference type="Pfam" id="PF00005">
    <property type="entry name" value="ABC_tran"/>
    <property type="match status" value="1"/>
</dbReference>
<comment type="similarity">
    <text evidence="1">Belongs to the ABC transporter superfamily.</text>
</comment>
<dbReference type="OrthoDB" id="9802264at2"/>
<evidence type="ECO:0000313" key="10">
    <source>
        <dbReference type="EMBL" id="TPW30754.1"/>
    </source>
</evidence>
<protein>
    <submittedName>
        <fullName evidence="10">Thiamine ABC transporter ATP-binding protein</fullName>
    </submittedName>
</protein>
<dbReference type="Proteomes" id="UP000320314">
    <property type="component" value="Unassembled WGS sequence"/>
</dbReference>
<dbReference type="GO" id="GO:0071934">
    <property type="term" value="P:thiamine transmembrane transport"/>
    <property type="evidence" value="ECO:0007669"/>
    <property type="project" value="InterPro"/>
</dbReference>
<dbReference type="PROSITE" id="PS00211">
    <property type="entry name" value="ABC_TRANSPORTER_1"/>
    <property type="match status" value="1"/>
</dbReference>
<keyword evidence="8" id="KW-0472">Membrane</keyword>
<keyword evidence="4" id="KW-0997">Cell inner membrane</keyword>
<evidence type="ECO:0000256" key="2">
    <source>
        <dbReference type="ARBA" id="ARBA00022448"/>
    </source>
</evidence>
<organism evidence="10 11">
    <name type="scientific">Pararhizobium mangrovi</name>
    <dbReference type="NCBI Taxonomy" id="2590452"/>
    <lineage>
        <taxon>Bacteria</taxon>
        <taxon>Pseudomonadati</taxon>
        <taxon>Pseudomonadota</taxon>
        <taxon>Alphaproteobacteria</taxon>
        <taxon>Hyphomicrobiales</taxon>
        <taxon>Rhizobiaceae</taxon>
        <taxon>Rhizobium/Agrobacterium group</taxon>
        <taxon>Pararhizobium</taxon>
    </lineage>
</organism>
<dbReference type="InterPro" id="IPR050093">
    <property type="entry name" value="ABC_SmlMolc_Importer"/>
</dbReference>
<evidence type="ECO:0000256" key="7">
    <source>
        <dbReference type="ARBA" id="ARBA00022967"/>
    </source>
</evidence>
<dbReference type="EMBL" id="VHLH01000005">
    <property type="protein sequence ID" value="TPW30754.1"/>
    <property type="molecule type" value="Genomic_DNA"/>
</dbReference>
<evidence type="ECO:0000256" key="1">
    <source>
        <dbReference type="ARBA" id="ARBA00005417"/>
    </source>
</evidence>
<dbReference type="PANTHER" id="PTHR42781">
    <property type="entry name" value="SPERMIDINE/PUTRESCINE IMPORT ATP-BINDING PROTEIN POTA"/>
    <property type="match status" value="1"/>
</dbReference>
<dbReference type="InterPro" id="IPR005968">
    <property type="entry name" value="Thiamine_ABC_ThiQ"/>
</dbReference>
<evidence type="ECO:0000256" key="8">
    <source>
        <dbReference type="ARBA" id="ARBA00023136"/>
    </source>
</evidence>
<evidence type="ECO:0000256" key="4">
    <source>
        <dbReference type="ARBA" id="ARBA00022519"/>
    </source>
</evidence>
<sequence>MQSGGATIVLDGVELGLGDFAVSFDLDLPAGGLTAITGPSGAGKSTLLSLVAGFERPARGRVALGGHDVTRLGPGERPVSMVFQENNLFAHLDVGTNIALGIDPSLKLGKADRERIDDALARVGLDGYARRKPGELSGGERQRVAIARCLVRRRPILLLDEPFAALGPGLKAEMLRLVAALHRETGMSVVMVTHEPADAQAIAQTVVFVKDGRIVADGNARDFFARTDVPGLAAYLGKNDT</sequence>
<dbReference type="PROSITE" id="PS50893">
    <property type="entry name" value="ABC_TRANSPORTER_2"/>
    <property type="match status" value="1"/>
</dbReference>
<evidence type="ECO:0000259" key="9">
    <source>
        <dbReference type="PROSITE" id="PS50893"/>
    </source>
</evidence>
<accession>A0A506UCS0</accession>
<keyword evidence="5" id="KW-0547">Nucleotide-binding</keyword>
<proteinExistence type="inferred from homology"/>
<dbReference type="GO" id="GO:0016020">
    <property type="term" value="C:membrane"/>
    <property type="evidence" value="ECO:0007669"/>
    <property type="project" value="InterPro"/>
</dbReference>
<keyword evidence="2" id="KW-0813">Transport</keyword>
<dbReference type="InterPro" id="IPR027417">
    <property type="entry name" value="P-loop_NTPase"/>
</dbReference>
<dbReference type="GO" id="GO:0016887">
    <property type="term" value="F:ATP hydrolysis activity"/>
    <property type="evidence" value="ECO:0007669"/>
    <property type="project" value="InterPro"/>
</dbReference>
<reference evidence="10 11" key="1">
    <citation type="submission" date="2019-06" db="EMBL/GenBank/DDBJ databases">
        <authorList>
            <person name="Li M."/>
        </authorList>
    </citation>
    <scope>NUCLEOTIDE SEQUENCE [LARGE SCALE GENOMIC DNA]</scope>
    <source>
        <strain evidence="10 11">BGMRC6574</strain>
    </source>
</reference>
<dbReference type="GO" id="GO:0005524">
    <property type="term" value="F:ATP binding"/>
    <property type="evidence" value="ECO:0007669"/>
    <property type="project" value="UniProtKB-KW"/>
</dbReference>
<dbReference type="NCBIfam" id="TIGR01277">
    <property type="entry name" value="thiQ"/>
    <property type="match status" value="1"/>
</dbReference>
<dbReference type="InterPro" id="IPR017871">
    <property type="entry name" value="ABC_transporter-like_CS"/>
</dbReference>
<gene>
    <name evidence="10" type="primary">thiQ</name>
    <name evidence="10" type="ORF">FJU11_04710</name>
</gene>
<feature type="domain" description="ABC transporter" evidence="9">
    <location>
        <begin position="1"/>
        <end position="236"/>
    </location>
</feature>
<keyword evidence="7" id="KW-1278">Translocase</keyword>
<evidence type="ECO:0000256" key="6">
    <source>
        <dbReference type="ARBA" id="ARBA00022840"/>
    </source>
</evidence>
<keyword evidence="11" id="KW-1185">Reference proteome</keyword>
<evidence type="ECO:0000313" key="11">
    <source>
        <dbReference type="Proteomes" id="UP000320314"/>
    </source>
</evidence>
<dbReference type="GO" id="GO:0042626">
    <property type="term" value="F:ATPase-coupled transmembrane transporter activity"/>
    <property type="evidence" value="ECO:0007669"/>
    <property type="project" value="InterPro"/>
</dbReference>
<dbReference type="RefSeq" id="WP_141165893.1">
    <property type="nucleotide sequence ID" value="NZ_VHLH01000005.1"/>
</dbReference>
<dbReference type="PANTHER" id="PTHR42781:SF1">
    <property type="entry name" value="THIAMINE IMPORT ATP-BINDING PROTEIN THIQ"/>
    <property type="match status" value="1"/>
</dbReference>
<keyword evidence="6 10" id="KW-0067">ATP-binding</keyword>
<comment type="caution">
    <text evidence="10">The sequence shown here is derived from an EMBL/GenBank/DDBJ whole genome shotgun (WGS) entry which is preliminary data.</text>
</comment>
<dbReference type="SMART" id="SM00382">
    <property type="entry name" value="AAA"/>
    <property type="match status" value="1"/>
</dbReference>
<dbReference type="SUPFAM" id="SSF52540">
    <property type="entry name" value="P-loop containing nucleoside triphosphate hydrolases"/>
    <property type="match status" value="1"/>
</dbReference>
<name>A0A506UCS0_9HYPH</name>
<dbReference type="InterPro" id="IPR003439">
    <property type="entry name" value="ABC_transporter-like_ATP-bd"/>
</dbReference>